<dbReference type="GO" id="GO:0016829">
    <property type="term" value="F:lyase activity"/>
    <property type="evidence" value="ECO:0007669"/>
    <property type="project" value="InterPro"/>
</dbReference>
<feature type="domain" description="Heparinase II/III-like C-terminal" evidence="3">
    <location>
        <begin position="413"/>
        <end position="570"/>
    </location>
</feature>
<dbReference type="GO" id="GO:0030313">
    <property type="term" value="C:cell envelope"/>
    <property type="evidence" value="ECO:0007669"/>
    <property type="project" value="UniProtKB-SubCell"/>
</dbReference>
<accession>A0A399CU98</accession>
<feature type="signal peptide" evidence="2">
    <location>
        <begin position="1"/>
        <end position="24"/>
    </location>
</feature>
<proteinExistence type="predicted"/>
<dbReference type="SUPFAM" id="SSF48230">
    <property type="entry name" value="Chondroitin AC/alginate lyase"/>
    <property type="match status" value="1"/>
</dbReference>
<dbReference type="RefSeq" id="WP_119351700.1">
    <property type="nucleotide sequence ID" value="NZ_QWET01000021.1"/>
</dbReference>
<dbReference type="Gene3D" id="2.70.98.70">
    <property type="match status" value="1"/>
</dbReference>
<dbReference type="OrthoDB" id="175534at2"/>
<keyword evidence="2" id="KW-0732">Signal</keyword>
<protein>
    <recommendedName>
        <fullName evidence="3">Heparinase II/III-like C-terminal domain-containing protein</fullName>
    </recommendedName>
</protein>
<sequence length="636" mass="71191">MITKMNLLVSLLCFLTLTTTLATAGTNTSFPEEELPKLDNPMSVQYLKKNLRKSQPRLVLNAVTERNLKNKLKTDPVVQNMYKAIQLNAERIQQEPFLERIKIGRRLLSVSREMLYRMNMLGMVYRIDKDPKVLKRINDEVVAVCNFSDWNPSHFLDVAEMSMAVAIALDWTAGKLPKPTIELAKTAIIEKGIKPSWSENGKNPWWAYGTNNWNQVCNGGMIAASIAIADEEPELAAKTIWRALDGLPHALVEYGPDGVYPEGASYWGYGTGFSVITAAMLESAFNTDFGHFEYPAFKKSALYKVLMIAPSGWYYNFADCSSQRSEQGDITLAWFAAKTGNKTFFERERFLTPAEKMGRLSRLTGAALVWLAQFEETGKEKVPTAWKGGGANPIVIFSGGENDPHQYYFGGKGGRGAVNHGNMDGGSFIFELNGVRWVIDPGNQSYYDLEKTGFDLWGGCQECERWTLLTKNNFGHSTLTVNDKLHIVKGLATIVDFKEEEIPEATIDLTPTFEGQLKSARRRFLKDSGTSLVIEDYIETSDETKLVTWQMLTTADVEIVDGGAILKQDGQTLNLENLSHPELMVSVVSLDPAPLKLDRQIEGLKRLEIRIPAWTIEDGKETIKVRLAGNCYVENE</sequence>
<keyword evidence="5" id="KW-1185">Reference proteome</keyword>
<evidence type="ECO:0000256" key="1">
    <source>
        <dbReference type="ARBA" id="ARBA00004196"/>
    </source>
</evidence>
<dbReference type="InterPro" id="IPR012480">
    <property type="entry name" value="Hepar_II_III_C"/>
</dbReference>
<feature type="chain" id="PRO_5017427545" description="Heparinase II/III-like C-terminal domain-containing protein" evidence="2">
    <location>
        <begin position="25"/>
        <end position="636"/>
    </location>
</feature>
<dbReference type="PANTHER" id="PTHR38045">
    <property type="entry name" value="CHROMOSOME 1, WHOLE GENOME SHOTGUN SEQUENCE"/>
    <property type="match status" value="1"/>
</dbReference>
<dbReference type="Proteomes" id="UP000266441">
    <property type="component" value="Unassembled WGS sequence"/>
</dbReference>
<gene>
    <name evidence="4" type="ORF">D1164_19830</name>
</gene>
<dbReference type="AlphaFoldDB" id="A0A399CU98"/>
<comment type="caution">
    <text evidence="4">The sequence shown here is derived from an EMBL/GenBank/DDBJ whole genome shotgun (WGS) entry which is preliminary data.</text>
</comment>
<evidence type="ECO:0000256" key="2">
    <source>
        <dbReference type="SAM" id="SignalP"/>
    </source>
</evidence>
<organism evidence="4 5">
    <name type="scientific">Mariniphaga sediminis</name>
    <dbReference type="NCBI Taxonomy" id="1628158"/>
    <lineage>
        <taxon>Bacteria</taxon>
        <taxon>Pseudomonadati</taxon>
        <taxon>Bacteroidota</taxon>
        <taxon>Bacteroidia</taxon>
        <taxon>Marinilabiliales</taxon>
        <taxon>Prolixibacteraceae</taxon>
        <taxon>Mariniphaga</taxon>
    </lineage>
</organism>
<evidence type="ECO:0000259" key="3">
    <source>
        <dbReference type="Pfam" id="PF07940"/>
    </source>
</evidence>
<reference evidence="4 5" key="1">
    <citation type="journal article" date="2015" name="Int. J. Syst. Evol. Microbiol.">
        <title>Mariniphaga sediminis sp. nov., isolated from coastal sediment.</title>
        <authorList>
            <person name="Wang F.Q."/>
            <person name="Shen Q.Y."/>
            <person name="Chen G.J."/>
            <person name="Du Z.J."/>
        </authorList>
    </citation>
    <scope>NUCLEOTIDE SEQUENCE [LARGE SCALE GENOMIC DNA]</scope>
    <source>
        <strain evidence="4 5">SY21</strain>
    </source>
</reference>
<name>A0A399CU98_9BACT</name>
<evidence type="ECO:0000313" key="5">
    <source>
        <dbReference type="Proteomes" id="UP000266441"/>
    </source>
</evidence>
<comment type="subcellular location">
    <subcellularLocation>
        <location evidence="1">Cell envelope</location>
    </subcellularLocation>
</comment>
<dbReference type="PANTHER" id="PTHR38045:SF1">
    <property type="entry name" value="HEPARINASE II_III-LIKE PROTEIN"/>
    <property type="match status" value="1"/>
</dbReference>
<dbReference type="InterPro" id="IPR008929">
    <property type="entry name" value="Chondroitin_lyas"/>
</dbReference>
<dbReference type="Gene3D" id="1.50.10.100">
    <property type="entry name" value="Chondroitin AC/alginate lyase"/>
    <property type="match status" value="1"/>
</dbReference>
<evidence type="ECO:0000313" key="4">
    <source>
        <dbReference type="EMBL" id="RIH63434.1"/>
    </source>
</evidence>
<dbReference type="Pfam" id="PF07940">
    <property type="entry name" value="Hepar_II_III_C"/>
    <property type="match status" value="1"/>
</dbReference>
<dbReference type="EMBL" id="QWET01000021">
    <property type="protein sequence ID" value="RIH63434.1"/>
    <property type="molecule type" value="Genomic_DNA"/>
</dbReference>